<feature type="domain" description="VOC" evidence="1">
    <location>
        <begin position="6"/>
        <end position="115"/>
    </location>
</feature>
<dbReference type="Pfam" id="PF22677">
    <property type="entry name" value="Ble-like_N"/>
    <property type="match status" value="1"/>
</dbReference>
<dbReference type="PROSITE" id="PS51819">
    <property type="entry name" value="VOC"/>
    <property type="match status" value="1"/>
</dbReference>
<dbReference type="InterPro" id="IPR037523">
    <property type="entry name" value="VOC_core"/>
</dbReference>
<name>A0A0F9EDF7_9ZZZZ</name>
<dbReference type="PANTHER" id="PTHR33993">
    <property type="entry name" value="GLYOXALASE-RELATED"/>
    <property type="match status" value="1"/>
</dbReference>
<dbReference type="InterPro" id="IPR053863">
    <property type="entry name" value="Glyoxy/Ble-like_N"/>
</dbReference>
<protein>
    <recommendedName>
        <fullName evidence="1">VOC domain-containing protein</fullName>
    </recommendedName>
</protein>
<dbReference type="Gene3D" id="3.10.180.10">
    <property type="entry name" value="2,3-Dihydroxybiphenyl 1,2-Dioxygenase, domain 1"/>
    <property type="match status" value="1"/>
</dbReference>
<dbReference type="InterPro" id="IPR029068">
    <property type="entry name" value="Glyas_Bleomycin-R_OHBP_Dase"/>
</dbReference>
<gene>
    <name evidence="2" type="ORF">LCGC14_2380740</name>
</gene>
<feature type="non-terminal residue" evidence="2">
    <location>
        <position position="115"/>
    </location>
</feature>
<dbReference type="CDD" id="cd07247">
    <property type="entry name" value="SgaA_N_like"/>
    <property type="match status" value="1"/>
</dbReference>
<evidence type="ECO:0000313" key="2">
    <source>
        <dbReference type="EMBL" id="KKL27881.1"/>
    </source>
</evidence>
<reference evidence="2" key="1">
    <citation type="journal article" date="2015" name="Nature">
        <title>Complex archaea that bridge the gap between prokaryotes and eukaryotes.</title>
        <authorList>
            <person name="Spang A."/>
            <person name="Saw J.H."/>
            <person name="Jorgensen S.L."/>
            <person name="Zaremba-Niedzwiedzka K."/>
            <person name="Martijn J."/>
            <person name="Lind A.E."/>
            <person name="van Eijk R."/>
            <person name="Schleper C."/>
            <person name="Guy L."/>
            <person name="Ettema T.J."/>
        </authorList>
    </citation>
    <scope>NUCLEOTIDE SEQUENCE</scope>
</reference>
<accession>A0A0F9EDF7</accession>
<dbReference type="AlphaFoldDB" id="A0A0F9EDF7"/>
<dbReference type="EMBL" id="LAZR01035302">
    <property type="protein sequence ID" value="KKL27881.1"/>
    <property type="molecule type" value="Genomic_DNA"/>
</dbReference>
<organism evidence="2">
    <name type="scientific">marine sediment metagenome</name>
    <dbReference type="NCBI Taxonomy" id="412755"/>
    <lineage>
        <taxon>unclassified sequences</taxon>
        <taxon>metagenomes</taxon>
        <taxon>ecological metagenomes</taxon>
    </lineage>
</organism>
<dbReference type="SUPFAM" id="SSF54593">
    <property type="entry name" value="Glyoxalase/Bleomycin resistance protein/Dihydroxybiphenyl dioxygenase"/>
    <property type="match status" value="1"/>
</dbReference>
<dbReference type="PANTHER" id="PTHR33993:SF2">
    <property type="entry name" value="VOC DOMAIN-CONTAINING PROTEIN"/>
    <property type="match status" value="1"/>
</dbReference>
<proteinExistence type="predicted"/>
<dbReference type="InterPro" id="IPR052164">
    <property type="entry name" value="Anthracycline_SecMetBiosynth"/>
</dbReference>
<comment type="caution">
    <text evidence="2">The sequence shown here is derived from an EMBL/GenBank/DDBJ whole genome shotgun (WGS) entry which is preliminary data.</text>
</comment>
<sequence length="115" mass="12910">MVAMNKVIHFEIPFDDQQRALKFYQDVFGWQINKFADMDYYIATTCKTDPKTMMPTELGAINGGFLKKDPTGEHPVIVIDVPSVDEHIKKIESAGGKVVMPKTQIGDFGLYARVA</sequence>
<evidence type="ECO:0000259" key="1">
    <source>
        <dbReference type="PROSITE" id="PS51819"/>
    </source>
</evidence>